<proteinExistence type="predicted"/>
<organism evidence="1">
    <name type="scientific">freshwater metagenome</name>
    <dbReference type="NCBI Taxonomy" id="449393"/>
    <lineage>
        <taxon>unclassified sequences</taxon>
        <taxon>metagenomes</taxon>
        <taxon>ecological metagenomes</taxon>
    </lineage>
</organism>
<evidence type="ECO:0000313" key="1">
    <source>
        <dbReference type="EMBL" id="CAB4827614.1"/>
    </source>
</evidence>
<dbReference type="AlphaFoldDB" id="A0A6J7A4G8"/>
<name>A0A6J7A4G8_9ZZZZ</name>
<dbReference type="EMBL" id="CAFABK010000019">
    <property type="protein sequence ID" value="CAB4827614.1"/>
    <property type="molecule type" value="Genomic_DNA"/>
</dbReference>
<gene>
    <name evidence="1" type="ORF">UFOPK3204_00618</name>
</gene>
<reference evidence="1" key="1">
    <citation type="submission" date="2020-05" db="EMBL/GenBank/DDBJ databases">
        <authorList>
            <person name="Chiriac C."/>
            <person name="Salcher M."/>
            <person name="Ghai R."/>
            <person name="Kavagutti S V."/>
        </authorList>
    </citation>
    <scope>NUCLEOTIDE SEQUENCE</scope>
</reference>
<protein>
    <submittedName>
        <fullName evidence="1">Unannotated protein</fullName>
    </submittedName>
</protein>
<accession>A0A6J7A4G8</accession>
<sequence>MALRAFESEVVPLLCVDAVQDHLELHERRHSNLPLVLLLADSQGYEVLRRAVLEQLPDWP</sequence>